<dbReference type="Gene3D" id="1.10.10.10">
    <property type="entry name" value="Winged helix-like DNA-binding domain superfamily/Winged helix DNA-binding domain"/>
    <property type="match status" value="1"/>
</dbReference>
<dbReference type="SMART" id="SM00421">
    <property type="entry name" value="HTH_LUXR"/>
    <property type="match status" value="1"/>
</dbReference>
<dbReference type="InterPro" id="IPR036388">
    <property type="entry name" value="WH-like_DNA-bd_sf"/>
</dbReference>
<name>A0A9W6FPU2_9MICO</name>
<gene>
    <name evidence="4" type="ORF">ARHIZOSPH14_26360</name>
</gene>
<dbReference type="Proteomes" id="UP001144396">
    <property type="component" value="Unassembled WGS sequence"/>
</dbReference>
<dbReference type="Gene3D" id="1.25.40.10">
    <property type="entry name" value="Tetratricopeptide repeat domain"/>
    <property type="match status" value="1"/>
</dbReference>
<evidence type="ECO:0000256" key="2">
    <source>
        <dbReference type="ARBA" id="ARBA00022840"/>
    </source>
</evidence>
<proteinExistence type="predicted"/>
<feature type="domain" description="HTH luxR-type" evidence="3">
    <location>
        <begin position="866"/>
        <end position="931"/>
    </location>
</feature>
<keyword evidence="5" id="KW-1185">Reference proteome</keyword>
<dbReference type="InterPro" id="IPR016032">
    <property type="entry name" value="Sig_transdc_resp-reg_C-effctor"/>
</dbReference>
<dbReference type="AlphaFoldDB" id="A0A9W6FPU2"/>
<dbReference type="InterPro" id="IPR027417">
    <property type="entry name" value="P-loop_NTPase"/>
</dbReference>
<dbReference type="InterPro" id="IPR000792">
    <property type="entry name" value="Tscrpt_reg_LuxR_C"/>
</dbReference>
<dbReference type="PROSITE" id="PS50043">
    <property type="entry name" value="HTH_LUXR_2"/>
    <property type="match status" value="1"/>
</dbReference>
<dbReference type="SUPFAM" id="SSF46894">
    <property type="entry name" value="C-terminal effector domain of the bipartite response regulators"/>
    <property type="match status" value="1"/>
</dbReference>
<dbReference type="PROSITE" id="PS00622">
    <property type="entry name" value="HTH_LUXR_1"/>
    <property type="match status" value="1"/>
</dbReference>
<dbReference type="InterPro" id="IPR011990">
    <property type="entry name" value="TPR-like_helical_dom_sf"/>
</dbReference>
<evidence type="ECO:0000259" key="3">
    <source>
        <dbReference type="PROSITE" id="PS50043"/>
    </source>
</evidence>
<keyword evidence="1" id="KW-0547">Nucleotide-binding</keyword>
<dbReference type="GO" id="GO:0004016">
    <property type="term" value="F:adenylate cyclase activity"/>
    <property type="evidence" value="ECO:0007669"/>
    <property type="project" value="TreeGrafter"/>
</dbReference>
<dbReference type="CDD" id="cd06170">
    <property type="entry name" value="LuxR_C_like"/>
    <property type="match status" value="1"/>
</dbReference>
<dbReference type="Pfam" id="PF00196">
    <property type="entry name" value="GerE"/>
    <property type="match status" value="1"/>
</dbReference>
<dbReference type="GO" id="GO:0003677">
    <property type="term" value="F:DNA binding"/>
    <property type="evidence" value="ECO:0007669"/>
    <property type="project" value="InterPro"/>
</dbReference>
<dbReference type="Gene3D" id="3.40.50.300">
    <property type="entry name" value="P-loop containing nucleotide triphosphate hydrolases"/>
    <property type="match status" value="1"/>
</dbReference>
<comment type="caution">
    <text evidence="4">The sequence shown here is derived from an EMBL/GenBank/DDBJ whole genome shotgun (WGS) entry which is preliminary data.</text>
</comment>
<dbReference type="EMBL" id="BSDP01000001">
    <property type="protein sequence ID" value="GLI28394.1"/>
    <property type="molecule type" value="Genomic_DNA"/>
</dbReference>
<dbReference type="PRINTS" id="PR00038">
    <property type="entry name" value="HTHLUXR"/>
</dbReference>
<organism evidence="4 5">
    <name type="scientific">Agromyces rhizosphaerae</name>
    <dbReference type="NCBI Taxonomy" id="88374"/>
    <lineage>
        <taxon>Bacteria</taxon>
        <taxon>Bacillati</taxon>
        <taxon>Actinomycetota</taxon>
        <taxon>Actinomycetes</taxon>
        <taxon>Micrococcales</taxon>
        <taxon>Microbacteriaceae</taxon>
        <taxon>Agromyces</taxon>
    </lineage>
</organism>
<sequence>MVGRDAELTVLLDAAHAAADGDTRCVVIGGEPGIGKSRLVEEFLARVGDDSLVLIGRCVGLGDDGLPFQPLRPIVRRLADVLGDQGLRDAAGGTDALDALRPGRSASGGGAGMLYEALASALAATGDEQTVVVVIEDLHWADTPSVHALAYLARAAADARLLLLLTVRTPDVPRGHALRGVLAELERLPRAVRIELAPLDRDDVARLCTDPARADELHRRSGGVPFLVEEMDAADASVPRSLDDLLTARYESVPPEVRRVLRTMAVGGIRVDHADLATAAGLDDDALEDAMRQALDCGLVVADATAYAFRHALLRDVIEGHLLPGERARHHRRFAELLDDRRDERGAAVEASGHWLEARDFDRSFDAALRGLEDAESSFALTTAAAMGDRVLELWDVVADPDGRAGDDRIGVARRVADLHSHVGDDARALELVEQCLEIVEPDDLTTRSALIRAQGALWSMLGRPGEERLLEQALALVDADDTPAAPLERVRVLTAQAGAYLILGDLERTLAAADAAVAEGPAAGADGSDEAARADNLAASVLLASGHVEESLDRFERSLAMDPVAWRNRVRYAVNVSDAMILLGRHARARDLALGAIGEARRRGVLGAAAGTALSANAAEALVALGDWETADGVIATADVRDEWRDGQRYFERMRWRMLHWRGELAEARVLRERLGRRLAEVARFERQLQFGLAIDEAEELLADGHADRALAVVGPLTHDGMTDRAADRLHLLACGARAVAALRSAGADVGPVARRLSAALSPLHDWESAPAWEPLIRAELEPDPERAAEGFSDAASSMLDDHGHRHLHAYSLVRRAESLLANGDRIAAAASLRDGDHAARALGAGLIVRLADDVARRGALIREEPPPDDALTARERQVLDLVAEGLSNRQIGERLFISGKTVSVHVSAVLRKLGVSSRTEAAVLARTGAESRAS</sequence>
<reference evidence="4" key="1">
    <citation type="submission" date="2022-12" db="EMBL/GenBank/DDBJ databases">
        <title>Reference genome sequencing for broad-spectrum identification of bacterial and archaeal isolates by mass spectrometry.</title>
        <authorList>
            <person name="Sekiguchi Y."/>
            <person name="Tourlousse D.M."/>
        </authorList>
    </citation>
    <scope>NUCLEOTIDE SEQUENCE</scope>
    <source>
        <strain evidence="4">14</strain>
    </source>
</reference>
<dbReference type="SUPFAM" id="SSF48452">
    <property type="entry name" value="TPR-like"/>
    <property type="match status" value="1"/>
</dbReference>
<accession>A0A9W6FPU2</accession>
<evidence type="ECO:0000256" key="1">
    <source>
        <dbReference type="ARBA" id="ARBA00022741"/>
    </source>
</evidence>
<dbReference type="GO" id="GO:0005737">
    <property type="term" value="C:cytoplasm"/>
    <property type="evidence" value="ECO:0007669"/>
    <property type="project" value="TreeGrafter"/>
</dbReference>
<protein>
    <recommendedName>
        <fullName evidence="3">HTH luxR-type domain-containing protein</fullName>
    </recommendedName>
</protein>
<dbReference type="Pfam" id="PF13191">
    <property type="entry name" value="AAA_16"/>
    <property type="match status" value="1"/>
</dbReference>
<evidence type="ECO:0000313" key="4">
    <source>
        <dbReference type="EMBL" id="GLI28394.1"/>
    </source>
</evidence>
<dbReference type="GO" id="GO:0005524">
    <property type="term" value="F:ATP binding"/>
    <property type="evidence" value="ECO:0007669"/>
    <property type="project" value="UniProtKB-KW"/>
</dbReference>
<evidence type="ECO:0000313" key="5">
    <source>
        <dbReference type="Proteomes" id="UP001144396"/>
    </source>
</evidence>
<dbReference type="InterPro" id="IPR041664">
    <property type="entry name" value="AAA_16"/>
</dbReference>
<dbReference type="PANTHER" id="PTHR16305:SF35">
    <property type="entry name" value="TRANSCRIPTIONAL ACTIVATOR DOMAIN"/>
    <property type="match status" value="1"/>
</dbReference>
<keyword evidence="2" id="KW-0067">ATP-binding</keyword>
<dbReference type="GO" id="GO:0006355">
    <property type="term" value="P:regulation of DNA-templated transcription"/>
    <property type="evidence" value="ECO:0007669"/>
    <property type="project" value="InterPro"/>
</dbReference>
<dbReference type="PANTHER" id="PTHR16305">
    <property type="entry name" value="TESTICULAR SOLUBLE ADENYLYL CYCLASE"/>
    <property type="match status" value="1"/>
</dbReference>
<dbReference type="SUPFAM" id="SSF52540">
    <property type="entry name" value="P-loop containing nucleoside triphosphate hydrolases"/>
    <property type="match status" value="1"/>
</dbReference>